<gene>
    <name evidence="1" type="ORF">H5410_028511</name>
</gene>
<evidence type="ECO:0000313" key="2">
    <source>
        <dbReference type="Proteomes" id="UP000824120"/>
    </source>
</evidence>
<protein>
    <submittedName>
        <fullName evidence="1">Uncharacterized protein</fullName>
    </submittedName>
</protein>
<organism evidence="1 2">
    <name type="scientific">Solanum commersonii</name>
    <name type="common">Commerson's wild potato</name>
    <name type="synonym">Commerson's nightshade</name>
    <dbReference type="NCBI Taxonomy" id="4109"/>
    <lineage>
        <taxon>Eukaryota</taxon>
        <taxon>Viridiplantae</taxon>
        <taxon>Streptophyta</taxon>
        <taxon>Embryophyta</taxon>
        <taxon>Tracheophyta</taxon>
        <taxon>Spermatophyta</taxon>
        <taxon>Magnoliopsida</taxon>
        <taxon>eudicotyledons</taxon>
        <taxon>Gunneridae</taxon>
        <taxon>Pentapetalae</taxon>
        <taxon>asterids</taxon>
        <taxon>lamiids</taxon>
        <taxon>Solanales</taxon>
        <taxon>Solanaceae</taxon>
        <taxon>Solanoideae</taxon>
        <taxon>Solaneae</taxon>
        <taxon>Solanum</taxon>
    </lineage>
</organism>
<sequence length="75" mass="8798">MKEYGVKESWTKMCIIEYPKLKKYRFSPSIFLSNNGDVLVGYPEVINRDYWCMGIIYIESLVSPLSTEGLRLQQK</sequence>
<comment type="caution">
    <text evidence="1">The sequence shown here is derived from an EMBL/GenBank/DDBJ whole genome shotgun (WGS) entry which is preliminary data.</text>
</comment>
<accession>A0A9J5Z258</accession>
<dbReference type="Proteomes" id="UP000824120">
    <property type="component" value="Chromosome 5"/>
</dbReference>
<reference evidence="1 2" key="1">
    <citation type="submission" date="2020-09" db="EMBL/GenBank/DDBJ databases">
        <title>De no assembly of potato wild relative species, Solanum commersonii.</title>
        <authorList>
            <person name="Cho K."/>
        </authorList>
    </citation>
    <scope>NUCLEOTIDE SEQUENCE [LARGE SCALE GENOMIC DNA]</scope>
    <source>
        <strain evidence="1">LZ3.2</strain>
        <tissue evidence="1">Leaf</tissue>
    </source>
</reference>
<proteinExistence type="predicted"/>
<evidence type="ECO:0000313" key="1">
    <source>
        <dbReference type="EMBL" id="KAG5607019.1"/>
    </source>
</evidence>
<dbReference type="AlphaFoldDB" id="A0A9J5Z258"/>
<dbReference type="OrthoDB" id="1303199at2759"/>
<keyword evidence="2" id="KW-1185">Reference proteome</keyword>
<dbReference type="EMBL" id="JACXVP010000005">
    <property type="protein sequence ID" value="KAG5607019.1"/>
    <property type="molecule type" value="Genomic_DNA"/>
</dbReference>
<name>A0A9J5Z258_SOLCO</name>